<dbReference type="Pfam" id="PF00465">
    <property type="entry name" value="Fe-ADH"/>
    <property type="match status" value="1"/>
</dbReference>
<accession>A0ABQ5KJ40</accession>
<evidence type="ECO:0000313" key="4">
    <source>
        <dbReference type="Proteomes" id="UP001057375"/>
    </source>
</evidence>
<dbReference type="Proteomes" id="UP001057375">
    <property type="component" value="Unassembled WGS sequence"/>
</dbReference>
<evidence type="ECO:0000256" key="1">
    <source>
        <dbReference type="ARBA" id="ARBA00023002"/>
    </source>
</evidence>
<evidence type="ECO:0000313" key="3">
    <source>
        <dbReference type="EMBL" id="GKT30955.1"/>
    </source>
</evidence>
<sequence length="208" mass="23124">MQFPTKKLHASLVFQSVVTPFAVCNNRTGQTKRSEANMKLFSMNTELHRFDNLVEFTEAFSLGESDLILTSRGMHKRSLAPLNLPCRYIFHDDYGKGEPTNKKIDALLSDAGQNPFERIIAIGGGSVLDIAKILSLKNVEKSQDAFERKLELKKEHELICVPTTCGTGSEVTNISIMEIPEKSTKMGLADPLLIPDHAILIPELLLDL</sequence>
<comment type="caution">
    <text evidence="3">The sequence shown here is derived from an EMBL/GenBank/DDBJ whole genome shotgun (WGS) entry which is preliminary data.</text>
</comment>
<dbReference type="SUPFAM" id="SSF56796">
    <property type="entry name" value="Dehydroquinate synthase-like"/>
    <property type="match status" value="1"/>
</dbReference>
<protein>
    <submittedName>
        <fullName evidence="3">Iron-type alcohol dehydrogenase-like protein</fullName>
    </submittedName>
</protein>
<gene>
    <name evidence="3" type="ORF">ADUPG1_001767</name>
</gene>
<feature type="domain" description="Alcohol dehydrogenase iron-type/glycerol dehydrogenase GldA" evidence="2">
    <location>
        <begin position="61"/>
        <end position="202"/>
    </location>
</feature>
<dbReference type="InterPro" id="IPR039697">
    <property type="entry name" value="Alcohol_dehydrogenase_Fe"/>
</dbReference>
<keyword evidence="4" id="KW-1185">Reference proteome</keyword>
<organism evidence="3 4">
    <name type="scientific">Aduncisulcus paluster</name>
    <dbReference type="NCBI Taxonomy" id="2918883"/>
    <lineage>
        <taxon>Eukaryota</taxon>
        <taxon>Metamonada</taxon>
        <taxon>Carpediemonas-like organisms</taxon>
        <taxon>Aduncisulcus</taxon>
    </lineage>
</organism>
<keyword evidence="1" id="KW-0560">Oxidoreductase</keyword>
<dbReference type="PANTHER" id="PTHR11496">
    <property type="entry name" value="ALCOHOL DEHYDROGENASE"/>
    <property type="match status" value="1"/>
</dbReference>
<reference evidence="3" key="1">
    <citation type="submission" date="2022-03" db="EMBL/GenBank/DDBJ databases">
        <title>Draft genome sequence of Aduncisulcus paluster, a free-living microaerophilic Fornicata.</title>
        <authorList>
            <person name="Yuyama I."/>
            <person name="Kume K."/>
            <person name="Tamura T."/>
            <person name="Inagaki Y."/>
            <person name="Hashimoto T."/>
        </authorList>
    </citation>
    <scope>NUCLEOTIDE SEQUENCE</scope>
    <source>
        <strain evidence="3">NY0171</strain>
    </source>
</reference>
<proteinExistence type="predicted"/>
<dbReference type="Gene3D" id="3.40.50.1970">
    <property type="match status" value="1"/>
</dbReference>
<dbReference type="InterPro" id="IPR001670">
    <property type="entry name" value="ADH_Fe/GldA"/>
</dbReference>
<feature type="non-terminal residue" evidence="3">
    <location>
        <position position="208"/>
    </location>
</feature>
<name>A0ABQ5KJ40_9EUKA</name>
<evidence type="ECO:0000259" key="2">
    <source>
        <dbReference type="Pfam" id="PF00465"/>
    </source>
</evidence>
<dbReference type="EMBL" id="BQXS01001696">
    <property type="protein sequence ID" value="GKT30955.1"/>
    <property type="molecule type" value="Genomic_DNA"/>
</dbReference>
<dbReference type="PANTHER" id="PTHR11496:SF83">
    <property type="entry name" value="HYDROXYACID-OXOACID TRANSHYDROGENASE, MITOCHONDRIAL"/>
    <property type="match status" value="1"/>
</dbReference>